<keyword evidence="2" id="KW-1185">Reference proteome</keyword>
<organism evidence="1 2">
    <name type="scientific">Rhizobium viscosum</name>
    <name type="common">Arthrobacter viscosus</name>
    <dbReference type="NCBI Taxonomy" id="1673"/>
    <lineage>
        <taxon>Bacteria</taxon>
        <taxon>Pseudomonadati</taxon>
        <taxon>Pseudomonadota</taxon>
        <taxon>Alphaproteobacteria</taxon>
        <taxon>Hyphomicrobiales</taxon>
        <taxon>Rhizobiaceae</taxon>
        <taxon>Rhizobium/Agrobacterium group</taxon>
        <taxon>Rhizobium</taxon>
    </lineage>
</organism>
<name>A0ABR9IQS6_RHIVS</name>
<proteinExistence type="predicted"/>
<gene>
    <name evidence="1" type="ORF">H4W29_002737</name>
</gene>
<comment type="caution">
    <text evidence="1">The sequence shown here is derived from an EMBL/GenBank/DDBJ whole genome shotgun (WGS) entry which is preliminary data.</text>
</comment>
<protein>
    <submittedName>
        <fullName evidence="1">Uncharacterized protein</fullName>
    </submittedName>
</protein>
<reference evidence="1 2" key="1">
    <citation type="submission" date="2020-10" db="EMBL/GenBank/DDBJ databases">
        <title>Sequencing the genomes of 1000 actinobacteria strains.</title>
        <authorList>
            <person name="Klenk H.-P."/>
        </authorList>
    </citation>
    <scope>NUCLEOTIDE SEQUENCE [LARGE SCALE GENOMIC DNA]</scope>
    <source>
        <strain evidence="1 2">DSM 7307</strain>
    </source>
</reference>
<accession>A0ABR9IQS6</accession>
<dbReference type="Proteomes" id="UP000620262">
    <property type="component" value="Unassembled WGS sequence"/>
</dbReference>
<dbReference type="EMBL" id="JADBEC010000001">
    <property type="protein sequence ID" value="MBE1505556.1"/>
    <property type="molecule type" value="Genomic_DNA"/>
</dbReference>
<dbReference type="RefSeq" id="WP_281401423.1">
    <property type="nucleotide sequence ID" value="NZ_BAAAVL010000009.1"/>
</dbReference>
<sequence length="40" mass="4310">MVDTIHGQRILTKKDMSRSVSDELPLAVAGKDIGATLLKT</sequence>
<evidence type="ECO:0000313" key="1">
    <source>
        <dbReference type="EMBL" id="MBE1505556.1"/>
    </source>
</evidence>
<evidence type="ECO:0000313" key="2">
    <source>
        <dbReference type="Proteomes" id="UP000620262"/>
    </source>
</evidence>